<evidence type="ECO:0000259" key="1">
    <source>
        <dbReference type="Pfam" id="PF09509"/>
    </source>
</evidence>
<dbReference type="AlphaFoldDB" id="A0AA51MJL5"/>
<protein>
    <submittedName>
        <fullName evidence="3">TIGR02391 family protein</fullName>
    </submittedName>
</protein>
<name>A0AA51MJL5_9GAMM</name>
<dbReference type="InterPro" id="IPR012654">
    <property type="entry name" value="CHP02391"/>
</dbReference>
<evidence type="ECO:0000313" key="3">
    <source>
        <dbReference type="EMBL" id="WML85699.1"/>
    </source>
</evidence>
<dbReference type="Pfam" id="PF09509">
    <property type="entry name" value="Hypoth_Ymh"/>
    <property type="match status" value="1"/>
</dbReference>
<proteinExistence type="predicted"/>
<feature type="domain" description="Conserved hypothetical protein CHP02391" evidence="1">
    <location>
        <begin position="149"/>
        <end position="253"/>
    </location>
</feature>
<dbReference type="Proteomes" id="UP001229862">
    <property type="component" value="Chromosome"/>
</dbReference>
<organism evidence="3">
    <name type="scientific">Thiothrix subterranea</name>
    <dbReference type="NCBI Taxonomy" id="2735563"/>
    <lineage>
        <taxon>Bacteria</taxon>
        <taxon>Pseudomonadati</taxon>
        <taxon>Pseudomonadota</taxon>
        <taxon>Gammaproteobacteria</taxon>
        <taxon>Thiotrichales</taxon>
        <taxon>Thiotrichaceae</taxon>
        <taxon>Thiothrix</taxon>
    </lineage>
</organism>
<sequence>MDDKIDLNKYQEISRTKGLPPICPIRDFCQRRAKTLFHFTYAHTKNNNYAELEGKLIDTTKKINEAGTPFEHYSNNRDLRYFYNACPEVNLFDDGYSLVRNYAISSGTWDKGCPDFHTLTYKHFSTCTEYNQFTYMQTSPEKMPDMIHFDDALKLKIEKLMVHKEYNSAIRESFVYLTTTIRNKFQINSQIDGTELINEVFGKKGEYVALDDKKKQAYRDLLSGFYGVYRNKYAHHDIQADFHEIKAIIEMINTLAFEIRAMQT</sequence>
<accession>A0AA51MJL5</accession>
<dbReference type="EMBL" id="JAVFKN010000019">
    <property type="protein sequence ID" value="MDQ5769627.1"/>
    <property type="molecule type" value="Genomic_DNA"/>
</dbReference>
<keyword evidence="4" id="KW-1185">Reference proteome</keyword>
<dbReference type="RefSeq" id="WP_308135471.1">
    <property type="nucleotide sequence ID" value="NZ_CP133217.1"/>
</dbReference>
<dbReference type="EMBL" id="CP133217">
    <property type="protein sequence ID" value="WML85699.1"/>
    <property type="molecule type" value="Genomic_DNA"/>
</dbReference>
<evidence type="ECO:0000313" key="2">
    <source>
        <dbReference type="EMBL" id="MDQ5769627.1"/>
    </source>
</evidence>
<gene>
    <name evidence="2" type="ORF">RCC75_13880</name>
    <name evidence="3" type="ORF">RCG00_15505</name>
</gene>
<reference evidence="3 4" key="1">
    <citation type="submission" date="2023-08" db="EMBL/GenBank/DDBJ databases">
        <title>New molecular markers tilS and rpoB for phylogenetic and monitoring studies of the genus Thiothrix biodiversity.</title>
        <authorList>
            <person name="Ravin N.V."/>
            <person name="Smolyakov D."/>
            <person name="Markov N.D."/>
            <person name="Beletsky A.V."/>
            <person name="Mardanov A.V."/>
            <person name="Rudenko T.S."/>
            <person name="Grabovich M.Y."/>
        </authorList>
    </citation>
    <scope>NUCLEOTIDE SEQUENCE</scope>
    <source>
        <strain evidence="3">DNT52</strain>
        <strain evidence="2 4">H33</strain>
    </source>
</reference>
<dbReference type="Proteomes" id="UP001223336">
    <property type="component" value="Unassembled WGS sequence"/>
</dbReference>
<evidence type="ECO:0000313" key="4">
    <source>
        <dbReference type="Proteomes" id="UP001223336"/>
    </source>
</evidence>